<sequence>MIGRKIRFKSIPPETNRADSSPKGLFESKWSAQDRTQSQIESHHSNKLKNTGSLLKLEISLMSEQKQNVFEGTGRLIIGKWVIIQKALSAPQSYYKLRLLITKVYYGKKSYKNALRIKFVVSTIIVEDSIAQASNQSEDVSTIDKYEGEMKKITVQ</sequence>
<reference evidence="1 2" key="1">
    <citation type="submission" date="2014-06" db="EMBL/GenBank/DDBJ databases">
        <authorList>
            <person name="Swart Estienne"/>
        </authorList>
    </citation>
    <scope>NUCLEOTIDE SEQUENCE [LARGE SCALE GENOMIC DNA]</scope>
    <source>
        <strain evidence="1 2">130c</strain>
    </source>
</reference>
<accession>A0A078A7E3</accession>
<proteinExistence type="predicted"/>
<organism evidence="1 2">
    <name type="scientific">Stylonychia lemnae</name>
    <name type="common">Ciliate</name>
    <dbReference type="NCBI Taxonomy" id="5949"/>
    <lineage>
        <taxon>Eukaryota</taxon>
        <taxon>Sar</taxon>
        <taxon>Alveolata</taxon>
        <taxon>Ciliophora</taxon>
        <taxon>Intramacronucleata</taxon>
        <taxon>Spirotrichea</taxon>
        <taxon>Stichotrichia</taxon>
        <taxon>Sporadotrichida</taxon>
        <taxon>Oxytrichidae</taxon>
        <taxon>Stylonychinae</taxon>
        <taxon>Stylonychia</taxon>
    </lineage>
</organism>
<evidence type="ECO:0000313" key="2">
    <source>
        <dbReference type="Proteomes" id="UP000039865"/>
    </source>
</evidence>
<protein>
    <submittedName>
        <fullName evidence="1">Uncharacterized protein</fullName>
    </submittedName>
</protein>
<dbReference type="EMBL" id="CCKQ01006175">
    <property type="protein sequence ID" value="CDW77462.1"/>
    <property type="molecule type" value="Genomic_DNA"/>
</dbReference>
<evidence type="ECO:0000313" key="1">
    <source>
        <dbReference type="EMBL" id="CDW77462.1"/>
    </source>
</evidence>
<dbReference type="AlphaFoldDB" id="A0A078A7E3"/>
<dbReference type="Proteomes" id="UP000039865">
    <property type="component" value="Unassembled WGS sequence"/>
</dbReference>
<gene>
    <name evidence="1" type="primary">Contig10890.g11639</name>
    <name evidence="1" type="ORF">STYLEM_6423</name>
</gene>
<name>A0A078A7E3_STYLE</name>
<keyword evidence="2" id="KW-1185">Reference proteome</keyword>
<dbReference type="InParanoid" id="A0A078A7E3"/>